<feature type="chain" id="PRO_5012641100" evidence="2">
    <location>
        <begin position="25"/>
        <end position="98"/>
    </location>
</feature>
<evidence type="ECO:0000256" key="1">
    <source>
        <dbReference type="SAM" id="MobiDB-lite"/>
    </source>
</evidence>
<keyword evidence="4" id="KW-1185">Reference proteome</keyword>
<gene>
    <name evidence="3" type="ORF">AV530_006268</name>
</gene>
<sequence length="98" mass="10681">MLAWGGPEGVGQLVLLMLGEVAWALVHQDWFLHICKVPYSSQTPPPMVKPQVLAVDHEGNYSLPPARPDSSVRQLMPGEQESSERGAQLSNSAHSTHV</sequence>
<keyword evidence="2" id="KW-0732">Signal</keyword>
<accession>A0A1V4KFZ6</accession>
<dbReference type="EMBL" id="LSYS01003169">
    <property type="protein sequence ID" value="OPJ83358.1"/>
    <property type="molecule type" value="Genomic_DNA"/>
</dbReference>
<dbReference type="Proteomes" id="UP000190648">
    <property type="component" value="Unassembled WGS sequence"/>
</dbReference>
<evidence type="ECO:0000256" key="2">
    <source>
        <dbReference type="SAM" id="SignalP"/>
    </source>
</evidence>
<evidence type="ECO:0000313" key="3">
    <source>
        <dbReference type="EMBL" id="OPJ83358.1"/>
    </source>
</evidence>
<feature type="signal peptide" evidence="2">
    <location>
        <begin position="1"/>
        <end position="24"/>
    </location>
</feature>
<evidence type="ECO:0000313" key="4">
    <source>
        <dbReference type="Proteomes" id="UP000190648"/>
    </source>
</evidence>
<reference evidence="3 4" key="1">
    <citation type="submission" date="2016-02" db="EMBL/GenBank/DDBJ databases">
        <title>Band-tailed pigeon sequencing and assembly.</title>
        <authorList>
            <person name="Soares A.E."/>
            <person name="Novak B.J."/>
            <person name="Rice E.S."/>
            <person name="O'Connell B."/>
            <person name="Chang D."/>
            <person name="Weber S."/>
            <person name="Shapiro B."/>
        </authorList>
    </citation>
    <scope>NUCLEOTIDE SEQUENCE [LARGE SCALE GENOMIC DNA]</scope>
    <source>
        <strain evidence="3">BTP2013</strain>
        <tissue evidence="3">Blood</tissue>
    </source>
</reference>
<name>A0A1V4KFZ6_PATFA</name>
<protein>
    <submittedName>
        <fullName evidence="3">Uncharacterized protein</fullName>
    </submittedName>
</protein>
<comment type="caution">
    <text evidence="3">The sequence shown here is derived from an EMBL/GenBank/DDBJ whole genome shotgun (WGS) entry which is preliminary data.</text>
</comment>
<dbReference type="AlphaFoldDB" id="A0A1V4KFZ6"/>
<feature type="compositionally biased region" description="Polar residues" evidence="1">
    <location>
        <begin position="88"/>
        <end position="98"/>
    </location>
</feature>
<organism evidence="3 4">
    <name type="scientific">Patagioenas fasciata monilis</name>
    <dbReference type="NCBI Taxonomy" id="372326"/>
    <lineage>
        <taxon>Eukaryota</taxon>
        <taxon>Metazoa</taxon>
        <taxon>Chordata</taxon>
        <taxon>Craniata</taxon>
        <taxon>Vertebrata</taxon>
        <taxon>Euteleostomi</taxon>
        <taxon>Archelosauria</taxon>
        <taxon>Archosauria</taxon>
        <taxon>Dinosauria</taxon>
        <taxon>Saurischia</taxon>
        <taxon>Theropoda</taxon>
        <taxon>Coelurosauria</taxon>
        <taxon>Aves</taxon>
        <taxon>Neognathae</taxon>
        <taxon>Neoaves</taxon>
        <taxon>Columbimorphae</taxon>
        <taxon>Columbiformes</taxon>
        <taxon>Columbidae</taxon>
        <taxon>Patagioenas</taxon>
    </lineage>
</organism>
<proteinExistence type="predicted"/>
<feature type="region of interest" description="Disordered" evidence="1">
    <location>
        <begin position="59"/>
        <end position="98"/>
    </location>
</feature>